<reference evidence="2 3" key="1">
    <citation type="journal article" date="2021" name="ISME Commun">
        <title>Automated analysis of genomic sequences facilitates high-throughput and comprehensive description of bacteria.</title>
        <authorList>
            <person name="Hitch T.C.A."/>
        </authorList>
    </citation>
    <scope>NUCLEOTIDE SEQUENCE [LARGE SCALE GENOMIC DNA]</scope>
    <source>
        <strain evidence="2 3">Sanger_19</strain>
    </source>
</reference>
<dbReference type="InterPro" id="IPR004919">
    <property type="entry name" value="GmrSD_N"/>
</dbReference>
<feature type="domain" description="GmrSD restriction endonucleases N-terminal" evidence="1">
    <location>
        <begin position="24"/>
        <end position="155"/>
    </location>
</feature>
<keyword evidence="3" id="KW-1185">Reference proteome</keyword>
<name>A0ABT2SDF0_9FIRM</name>
<evidence type="ECO:0000259" key="1">
    <source>
        <dbReference type="Pfam" id="PF03235"/>
    </source>
</evidence>
<comment type="caution">
    <text evidence="2">The sequence shown here is derived from an EMBL/GenBank/DDBJ whole genome shotgun (WGS) entry which is preliminary data.</text>
</comment>
<dbReference type="Pfam" id="PF03235">
    <property type="entry name" value="GmrSD_N"/>
    <property type="match status" value="1"/>
</dbReference>
<dbReference type="Proteomes" id="UP001209666">
    <property type="component" value="Unassembled WGS sequence"/>
</dbReference>
<gene>
    <name evidence="2" type="ORF">OCV43_07235</name>
</gene>
<proteinExistence type="predicted"/>
<sequence length="353" mass="40102">MIRSTLPSGVKTLQKWYANGQLVFDNAIQRSSGQWGILQKSLLIHSILAGYPIPPVFLLKYKNDDATIYDCIEGKQRLLNTFSFMSWEYALHGGTPDVELDGEVYEIAGRSFDELSDELKDIISGYRYSISVIEDATEEEVEDIFYRLNSPTPLTQIQRSRSVMGTELARWTRDILEKDFFTKAICLTQAQWRREGDLEVLLQTMLLLDNRSENYEYKAISNTEVLKYCSHIRGRFSPEKRVVIEELFDYLSGAFSDKCKFLKKSAVPMVAVIGKLALENSITPEQYRGFIDSFANTVNEEYEANKGNGNVKRVKTEGRLLAMADDFGQYFNISNLVVIGGSAESEDANEAED</sequence>
<dbReference type="RefSeq" id="WP_262623747.1">
    <property type="nucleotide sequence ID" value="NZ_JAOQKI010000009.1"/>
</dbReference>
<evidence type="ECO:0000313" key="3">
    <source>
        <dbReference type="Proteomes" id="UP001209666"/>
    </source>
</evidence>
<protein>
    <submittedName>
        <fullName evidence="2">DUF262 domain-containing protein</fullName>
    </submittedName>
</protein>
<dbReference type="PANTHER" id="PTHR39639">
    <property type="entry name" value="CHROMOSOME 16, WHOLE GENOME SHOTGUN SEQUENCE"/>
    <property type="match status" value="1"/>
</dbReference>
<dbReference type="PANTHER" id="PTHR39639:SF1">
    <property type="entry name" value="DUF262 DOMAIN-CONTAINING PROTEIN"/>
    <property type="match status" value="1"/>
</dbReference>
<evidence type="ECO:0000313" key="2">
    <source>
        <dbReference type="EMBL" id="MCU6717065.1"/>
    </source>
</evidence>
<organism evidence="2 3">
    <name type="scientific">Roseburia amylophila</name>
    <dbReference type="NCBI Taxonomy" id="2981794"/>
    <lineage>
        <taxon>Bacteria</taxon>
        <taxon>Bacillati</taxon>
        <taxon>Bacillota</taxon>
        <taxon>Clostridia</taxon>
        <taxon>Lachnospirales</taxon>
        <taxon>Lachnospiraceae</taxon>
        <taxon>Roseburia</taxon>
    </lineage>
</organism>
<dbReference type="EMBL" id="JAOQKI010000009">
    <property type="protein sequence ID" value="MCU6717065.1"/>
    <property type="molecule type" value="Genomic_DNA"/>
</dbReference>
<accession>A0ABT2SDF0</accession>